<feature type="binding site" evidence="2">
    <location>
        <begin position="95"/>
        <end position="96"/>
    </location>
    <ligand>
        <name>substrate</name>
    </ligand>
</feature>
<accession>A0A0S4M2N6</accession>
<dbReference type="GO" id="GO:0019897">
    <property type="term" value="C:extrinsic component of plasma membrane"/>
    <property type="evidence" value="ECO:0007669"/>
    <property type="project" value="UniProtKB-UniRule"/>
</dbReference>
<dbReference type="GO" id="GO:0008758">
    <property type="term" value="F:UDP-2,3-diacylglucosamine hydrolase activity"/>
    <property type="evidence" value="ECO:0007669"/>
    <property type="project" value="UniProtKB-UniRule"/>
</dbReference>
<feature type="binding site" evidence="2">
    <location>
        <position position="95"/>
    </location>
    <ligand>
        <name>Mn(2+)</name>
        <dbReference type="ChEBI" id="CHEBI:29035"/>
        <label>2</label>
    </ligand>
</feature>
<feature type="binding site" evidence="2">
    <location>
        <position position="22"/>
    </location>
    <ligand>
        <name>Mn(2+)</name>
        <dbReference type="ChEBI" id="CHEBI:29035"/>
        <label>1</label>
    </ligand>
</feature>
<keyword evidence="2" id="KW-0479">Metal-binding</keyword>
<dbReference type="SUPFAM" id="SSF56300">
    <property type="entry name" value="Metallo-dependent phosphatases"/>
    <property type="match status" value="1"/>
</dbReference>
<evidence type="ECO:0000256" key="2">
    <source>
        <dbReference type="HAMAP-Rule" id="MF_00575"/>
    </source>
</evidence>
<dbReference type="UniPathway" id="UPA00359">
    <property type="reaction ID" value="UER00480"/>
</dbReference>
<keyword evidence="2" id="KW-0464">Manganese</keyword>
<comment type="similarity">
    <text evidence="2">Belongs to the LpxH family.</text>
</comment>
<keyword evidence="1 2" id="KW-0378">Hydrolase</keyword>
<dbReference type="Gene3D" id="3.60.21.10">
    <property type="match status" value="1"/>
</dbReference>
<dbReference type="GO" id="GO:0005737">
    <property type="term" value="C:cytoplasm"/>
    <property type="evidence" value="ECO:0007669"/>
    <property type="project" value="InterPro"/>
</dbReference>
<dbReference type="Proteomes" id="UP000198651">
    <property type="component" value="Chromosome I"/>
</dbReference>
<dbReference type="EC" id="3.6.1.54" evidence="2"/>
<keyword evidence="2" id="KW-0997">Cell inner membrane</keyword>
<dbReference type="STRING" id="1561003.Ark11_0696"/>
<comment type="function">
    <text evidence="2">Hydrolyzes the pyrophosphate bond of UDP-2,3-diacylglucosamine to yield 2,3-diacylglucosamine 1-phosphate (lipid X) and UMP by catalyzing the attack of water at the alpha-P atom. Involved in the biosynthesis of lipid A, a phosphorylated glycolipid that anchors the lipopolysaccharide to the outer membrane of the cell.</text>
</comment>
<comment type="cofactor">
    <cofactor evidence="2">
        <name>Mn(2+)</name>
        <dbReference type="ChEBI" id="CHEBI:29035"/>
    </cofactor>
    <text evidence="2">Binds 2 Mn(2+) ions per subunit in a binuclear metal center.</text>
</comment>
<dbReference type="PANTHER" id="PTHR34990">
    <property type="entry name" value="UDP-2,3-DIACYLGLUCOSAMINE HYDROLASE-RELATED"/>
    <property type="match status" value="1"/>
</dbReference>
<dbReference type="HAMAP" id="MF_00575">
    <property type="entry name" value="LpxH"/>
    <property type="match status" value="1"/>
</dbReference>
<feature type="binding site" evidence="2">
    <location>
        <position position="138"/>
    </location>
    <ligand>
        <name>substrate</name>
    </ligand>
</feature>
<dbReference type="OrthoDB" id="9783283at2"/>
<dbReference type="InterPro" id="IPR010138">
    <property type="entry name" value="UDP-diacylglucosamine_Hdrlase"/>
</dbReference>
<comment type="subcellular location">
    <subcellularLocation>
        <location evidence="2">Cell inner membrane</location>
        <topology evidence="2">Peripheral membrane protein</topology>
        <orientation evidence="2">Cytoplasmic side</orientation>
    </subcellularLocation>
</comment>
<dbReference type="NCBIfam" id="NF003743">
    <property type="entry name" value="PRK05340.1"/>
    <property type="match status" value="1"/>
</dbReference>
<dbReference type="CDD" id="cd07398">
    <property type="entry name" value="MPP_YbbF-LpxH"/>
    <property type="match status" value="1"/>
</dbReference>
<keyword evidence="2" id="KW-1003">Cell membrane</keyword>
<sequence length="271" mass="31355">MQSEQSINKYLQNKSYSIFLSDINLCESRPEIWKLFMRFMNSDLPKNAEKIFILGNLFNMWIGDDDLRNSWPAKVAHMLAMISSRNISVNIMVGNHDFLLGKEFCNAVGATLLSDPQCIDLYGVKTLITHGDSLCTDDIEYQIFRNRIRQSSWKREFLSQPSMIRRAINKQLRTHHDNAIRRKPEEYLDVNQNTIFEILSETKAQRIIHGYTNKPGIHNHILEGRVVRRWVLQNWDRVGGASNAGVLIVSEKECYGFNFSDKNTEINEAAV</sequence>
<name>A0A0S4M2N6_9BURK</name>
<keyword evidence="2" id="KW-0444">Lipid biosynthesis</keyword>
<protein>
    <recommendedName>
        <fullName evidence="2">UDP-2,3-diacylglucosamine hydrolase</fullName>
        <ecNumber evidence="2">3.6.1.54</ecNumber>
    </recommendedName>
    <alternativeName>
        <fullName evidence="2">UDP-2,3-diacylglucosamine diphosphatase</fullName>
    </alternativeName>
</protein>
<dbReference type="PANTHER" id="PTHR34990:SF1">
    <property type="entry name" value="UDP-2,3-DIACYLGLUCOSAMINE HYDROLASE"/>
    <property type="match status" value="1"/>
</dbReference>
<dbReference type="InterPro" id="IPR029052">
    <property type="entry name" value="Metallo-depent_PP-like"/>
</dbReference>
<dbReference type="GO" id="GO:0009245">
    <property type="term" value="P:lipid A biosynthetic process"/>
    <property type="evidence" value="ECO:0007669"/>
    <property type="project" value="UniProtKB-UniRule"/>
</dbReference>
<dbReference type="NCBIfam" id="TIGR01854">
    <property type="entry name" value="lipid_A_lpxH"/>
    <property type="match status" value="1"/>
</dbReference>
<feature type="binding site" evidence="2">
    <location>
        <position position="130"/>
    </location>
    <ligand>
        <name>Mn(2+)</name>
        <dbReference type="ChEBI" id="CHEBI:29035"/>
        <label>2</label>
    </ligand>
</feature>
<keyword evidence="2" id="KW-0472">Membrane</keyword>
<evidence type="ECO:0000313" key="4">
    <source>
        <dbReference type="Proteomes" id="UP000198651"/>
    </source>
</evidence>
<keyword evidence="4" id="KW-1185">Reference proteome</keyword>
<comment type="catalytic activity">
    <reaction evidence="2">
        <text>UDP-2-N,3-O-bis[(3R)-3-hydroxytetradecanoyl]-alpha-D-glucosamine + H2O = 2-N,3-O-bis[(3R)-3-hydroxytetradecanoyl]-alpha-D-glucosaminyl 1-phosphate + UMP + 2 H(+)</text>
        <dbReference type="Rhea" id="RHEA:25213"/>
        <dbReference type="ChEBI" id="CHEBI:15377"/>
        <dbReference type="ChEBI" id="CHEBI:15378"/>
        <dbReference type="ChEBI" id="CHEBI:57865"/>
        <dbReference type="ChEBI" id="CHEBI:57957"/>
        <dbReference type="ChEBI" id="CHEBI:78847"/>
        <dbReference type="EC" id="3.6.1.54"/>
    </reaction>
</comment>
<evidence type="ECO:0000313" key="3">
    <source>
        <dbReference type="EMBL" id="CUT17531.1"/>
    </source>
</evidence>
<dbReference type="RefSeq" id="WP_092342954.1">
    <property type="nucleotide sequence ID" value="NZ_FLSL01000094.1"/>
</dbReference>
<comment type="pathway">
    <text evidence="2">Glycolipid biosynthesis; lipid IV(A) biosynthesis; lipid IV(A) from (3R)-3-hydroxytetradecanoyl-[acyl-carrier-protein] and UDP-N-acetyl-alpha-D-glucosamine: step 4/6.</text>
</comment>
<reference evidence="4" key="1">
    <citation type="submission" date="2015-11" db="EMBL/GenBank/DDBJ databases">
        <authorList>
            <person name="Seth-Smith H.M.B."/>
        </authorList>
    </citation>
    <scope>NUCLEOTIDE SEQUENCE [LARGE SCALE GENOMIC DNA]</scope>
    <source>
        <strain evidence="4">2013Ark11</strain>
    </source>
</reference>
<organism evidence="3 4">
    <name type="scientific">Candidatus Ichthyocystis hellenicum</name>
    <dbReference type="NCBI Taxonomy" id="1561003"/>
    <lineage>
        <taxon>Bacteria</taxon>
        <taxon>Pseudomonadati</taxon>
        <taxon>Pseudomonadota</taxon>
        <taxon>Betaproteobacteria</taxon>
        <taxon>Burkholderiales</taxon>
        <taxon>Candidatus Ichthyocystis</taxon>
    </lineage>
</organism>
<evidence type="ECO:0000256" key="1">
    <source>
        <dbReference type="ARBA" id="ARBA00022801"/>
    </source>
</evidence>
<dbReference type="EMBL" id="LN906597">
    <property type="protein sequence ID" value="CUT17531.1"/>
    <property type="molecule type" value="Genomic_DNA"/>
</dbReference>
<gene>
    <name evidence="2" type="primary">lpxH</name>
    <name evidence="3" type="ORF">Ark11_0696</name>
</gene>
<proteinExistence type="inferred from homology"/>
<keyword evidence="2" id="KW-0441">Lipid A biosynthesis</keyword>
<dbReference type="GO" id="GO:0030145">
    <property type="term" value="F:manganese ion binding"/>
    <property type="evidence" value="ECO:0007669"/>
    <property type="project" value="UniProtKB-UniRule"/>
</dbReference>
<feature type="binding site" evidence="2">
    <location>
        <position position="183"/>
    </location>
    <ligand>
        <name>substrate</name>
    </ligand>
</feature>
<comment type="caution">
    <text evidence="2">Lacks conserved residue(s) required for the propagation of feature annotation.</text>
</comment>
<dbReference type="AlphaFoldDB" id="A0A0S4M2N6"/>
<dbReference type="InterPro" id="IPR043461">
    <property type="entry name" value="LpxH-like"/>
</dbReference>
<keyword evidence="2" id="KW-0443">Lipid metabolism</keyword>